<gene>
    <name evidence="4" type="ORF">TRFO_36918</name>
</gene>
<dbReference type="InterPro" id="IPR006186">
    <property type="entry name" value="Ser/Thr-sp_prot-phosphatase"/>
</dbReference>
<dbReference type="EC" id="3.1.3.16" evidence="1"/>
<dbReference type="AlphaFoldDB" id="A0A1J4JE86"/>
<feature type="compositionally biased region" description="Polar residues" evidence="2">
    <location>
        <begin position="423"/>
        <end position="438"/>
    </location>
</feature>
<dbReference type="EMBL" id="MLAK01001147">
    <property type="protein sequence ID" value="OHS96961.1"/>
    <property type="molecule type" value="Genomic_DNA"/>
</dbReference>
<sequence length="455" mass="50284">MEAVEAVLSQYQPFFDQSPKGPTPYINENDTIFPRFDEDTIMKICNETSSRLQKNYGPLITVPAPVIYVGDIHGNLTDMIHILHIFGMPPKTRYLFLGDYVDRGSHSIEVITILMALLCKYPDHVYLIRGNHEFSSVNRMYGFYEETLNSYGTEDVWLNCNNVFGYLPFAAIAGDNQIFCVHGGLSPQLDTNNTIMTIKNIDLPVGLYEETELISDLVWSDPVEEISEYEQNKRGCGVLYGKDAISVFLKSNKLKAVLRAHQCVATGYSFNCNNMCITLFSSSNYCKMLQNKCGVILHKKESNELCFYSLAEDSDVGVKPKLVMSIPPATSANVGLKKSTNPSSTSLNSTNSNNKNKKNSGLIPKPPTPRSSYSAASSKASNKQSLSATGPSPRGSFSARDSPYSSVIGGKMGSKADSRIRRQSANLSSTKQQPSSLTGAYKTRLTKNRTSFTMK</sequence>
<dbReference type="PANTHER" id="PTHR11668">
    <property type="entry name" value="SERINE/THREONINE PROTEIN PHOSPHATASE"/>
    <property type="match status" value="1"/>
</dbReference>
<comment type="catalytic activity">
    <reaction evidence="1">
        <text>O-phospho-L-threonyl-[protein] + H2O = L-threonyl-[protein] + phosphate</text>
        <dbReference type="Rhea" id="RHEA:47004"/>
        <dbReference type="Rhea" id="RHEA-COMP:11060"/>
        <dbReference type="Rhea" id="RHEA-COMP:11605"/>
        <dbReference type="ChEBI" id="CHEBI:15377"/>
        <dbReference type="ChEBI" id="CHEBI:30013"/>
        <dbReference type="ChEBI" id="CHEBI:43474"/>
        <dbReference type="ChEBI" id="CHEBI:61977"/>
        <dbReference type="EC" id="3.1.3.16"/>
    </reaction>
</comment>
<dbReference type="SUPFAM" id="SSF56300">
    <property type="entry name" value="Metallo-dependent phosphatases"/>
    <property type="match status" value="1"/>
</dbReference>
<dbReference type="GO" id="GO:0005737">
    <property type="term" value="C:cytoplasm"/>
    <property type="evidence" value="ECO:0007669"/>
    <property type="project" value="TreeGrafter"/>
</dbReference>
<dbReference type="InterPro" id="IPR004843">
    <property type="entry name" value="Calcineurin-like_PHP"/>
</dbReference>
<comment type="similarity">
    <text evidence="1">Belongs to the PPP phosphatase family.</text>
</comment>
<keyword evidence="1" id="KW-0378">Hydrolase</keyword>
<evidence type="ECO:0000313" key="4">
    <source>
        <dbReference type="EMBL" id="OHS96961.1"/>
    </source>
</evidence>
<dbReference type="RefSeq" id="XP_068350098.1">
    <property type="nucleotide sequence ID" value="XM_068511121.1"/>
</dbReference>
<dbReference type="Pfam" id="PF00149">
    <property type="entry name" value="Metallophos"/>
    <property type="match status" value="1"/>
</dbReference>
<dbReference type="CDD" id="cd00144">
    <property type="entry name" value="MPP_PPP_family"/>
    <property type="match status" value="1"/>
</dbReference>
<name>A0A1J4JE86_9EUKA</name>
<evidence type="ECO:0000259" key="3">
    <source>
        <dbReference type="PROSITE" id="PS00125"/>
    </source>
</evidence>
<dbReference type="VEuPathDB" id="TrichDB:TRFO_36918"/>
<evidence type="ECO:0000313" key="5">
    <source>
        <dbReference type="Proteomes" id="UP000179807"/>
    </source>
</evidence>
<feature type="domain" description="Serine/threonine specific protein phosphatases" evidence="3">
    <location>
        <begin position="128"/>
        <end position="133"/>
    </location>
</feature>
<reference evidence="4" key="1">
    <citation type="submission" date="2016-10" db="EMBL/GenBank/DDBJ databases">
        <authorList>
            <person name="Benchimol M."/>
            <person name="Almeida L.G."/>
            <person name="Vasconcelos A.T."/>
            <person name="Perreira-Neves A."/>
            <person name="Rosa I.A."/>
            <person name="Tasca T."/>
            <person name="Bogo M.R."/>
            <person name="de Souza W."/>
        </authorList>
    </citation>
    <scope>NUCLEOTIDE SEQUENCE [LARGE SCALE GENOMIC DNA]</scope>
    <source>
        <strain evidence="4">K</strain>
    </source>
</reference>
<organism evidence="4 5">
    <name type="scientific">Tritrichomonas foetus</name>
    <dbReference type="NCBI Taxonomy" id="1144522"/>
    <lineage>
        <taxon>Eukaryota</taxon>
        <taxon>Metamonada</taxon>
        <taxon>Parabasalia</taxon>
        <taxon>Tritrichomonadida</taxon>
        <taxon>Tritrichomonadidae</taxon>
        <taxon>Tritrichomonas</taxon>
    </lineage>
</organism>
<dbReference type="PANTHER" id="PTHR11668:SF494">
    <property type="entry name" value="PROTEIN PHOSPHATASE, PUTATIVE-RELATED"/>
    <property type="match status" value="1"/>
</dbReference>
<dbReference type="Gene3D" id="3.60.21.10">
    <property type="match status" value="1"/>
</dbReference>
<dbReference type="Proteomes" id="UP000179807">
    <property type="component" value="Unassembled WGS sequence"/>
</dbReference>
<dbReference type="InterPro" id="IPR029052">
    <property type="entry name" value="Metallo-depent_PP-like"/>
</dbReference>
<protein>
    <recommendedName>
        <fullName evidence="1">Serine/threonine-protein phosphatase</fullName>
        <ecNumber evidence="1">3.1.3.16</ecNumber>
    </recommendedName>
</protein>
<evidence type="ECO:0000256" key="2">
    <source>
        <dbReference type="SAM" id="MobiDB-lite"/>
    </source>
</evidence>
<dbReference type="GO" id="GO:0004722">
    <property type="term" value="F:protein serine/threonine phosphatase activity"/>
    <property type="evidence" value="ECO:0007669"/>
    <property type="project" value="UniProtKB-EC"/>
</dbReference>
<proteinExistence type="inferred from homology"/>
<dbReference type="GO" id="GO:0005634">
    <property type="term" value="C:nucleus"/>
    <property type="evidence" value="ECO:0007669"/>
    <property type="project" value="TreeGrafter"/>
</dbReference>
<evidence type="ECO:0000256" key="1">
    <source>
        <dbReference type="RuleBase" id="RU004273"/>
    </source>
</evidence>
<dbReference type="InterPro" id="IPR050341">
    <property type="entry name" value="PP1_catalytic_subunit"/>
</dbReference>
<dbReference type="GeneID" id="94845825"/>
<feature type="compositionally biased region" description="Low complexity" evidence="2">
    <location>
        <begin position="337"/>
        <end position="354"/>
    </location>
</feature>
<feature type="compositionally biased region" description="Low complexity" evidence="2">
    <location>
        <begin position="371"/>
        <end position="388"/>
    </location>
</feature>
<feature type="region of interest" description="Disordered" evidence="2">
    <location>
        <begin position="331"/>
        <end position="455"/>
    </location>
</feature>
<comment type="caution">
    <text evidence="4">The sequence shown here is derived from an EMBL/GenBank/DDBJ whole genome shotgun (WGS) entry which is preliminary data.</text>
</comment>
<dbReference type="PRINTS" id="PR00114">
    <property type="entry name" value="STPHPHTASE"/>
</dbReference>
<dbReference type="SMART" id="SM00156">
    <property type="entry name" value="PP2Ac"/>
    <property type="match status" value="1"/>
</dbReference>
<keyword evidence="5" id="KW-1185">Reference proteome</keyword>
<accession>A0A1J4JE86</accession>
<dbReference type="PROSITE" id="PS00125">
    <property type="entry name" value="SER_THR_PHOSPHATASE"/>
    <property type="match status" value="1"/>
</dbReference>